<comment type="function">
    <text evidence="10">Mediates both low-affinity uptake and efflux of sugar across the membrane.</text>
</comment>
<feature type="transmembrane region" description="Helical" evidence="10">
    <location>
        <begin position="45"/>
        <end position="62"/>
    </location>
</feature>
<comment type="caution">
    <text evidence="11">The sequence shown here is derived from an EMBL/GenBank/DDBJ whole genome shotgun (WGS) entry which is preliminary data.</text>
</comment>
<keyword evidence="3 10" id="KW-0813">Transport</keyword>
<feature type="transmembrane region" description="Helical" evidence="10">
    <location>
        <begin position="6"/>
        <end position="24"/>
    </location>
</feature>
<evidence type="ECO:0000313" key="11">
    <source>
        <dbReference type="EMBL" id="KAK9673275.1"/>
    </source>
</evidence>
<evidence type="ECO:0000313" key="12">
    <source>
        <dbReference type="Proteomes" id="UP001443914"/>
    </source>
</evidence>
<evidence type="ECO:0000256" key="1">
    <source>
        <dbReference type="ARBA" id="ARBA00004651"/>
    </source>
</evidence>
<name>A0AAW1HB71_SAPOF</name>
<dbReference type="GO" id="GO:0005886">
    <property type="term" value="C:plasma membrane"/>
    <property type="evidence" value="ECO:0007669"/>
    <property type="project" value="UniProtKB-SubCell"/>
</dbReference>
<reference evidence="11" key="1">
    <citation type="submission" date="2024-03" db="EMBL/GenBank/DDBJ databases">
        <title>WGS assembly of Saponaria officinalis var. Norfolk2.</title>
        <authorList>
            <person name="Jenkins J."/>
            <person name="Shu S."/>
            <person name="Grimwood J."/>
            <person name="Barry K."/>
            <person name="Goodstein D."/>
            <person name="Schmutz J."/>
            <person name="Leebens-Mack J."/>
            <person name="Osbourn A."/>
        </authorList>
    </citation>
    <scope>NUCLEOTIDE SEQUENCE [LARGE SCALE GENOMIC DNA]</scope>
    <source>
        <strain evidence="11">JIC</strain>
    </source>
</reference>
<evidence type="ECO:0000256" key="8">
    <source>
        <dbReference type="ARBA" id="ARBA00022989"/>
    </source>
</evidence>
<keyword evidence="4" id="KW-1003">Cell membrane</keyword>
<keyword evidence="5 10" id="KW-0762">Sugar transport</keyword>
<keyword evidence="9 10" id="KW-0472">Membrane</keyword>
<dbReference type="InterPro" id="IPR047664">
    <property type="entry name" value="SWEET"/>
</dbReference>
<feature type="transmembrane region" description="Helical" evidence="10">
    <location>
        <begin position="162"/>
        <end position="184"/>
    </location>
</feature>
<keyword evidence="8 10" id="KW-1133">Transmembrane helix</keyword>
<proteinExistence type="inferred from homology"/>
<keyword evidence="12" id="KW-1185">Reference proteome</keyword>
<dbReference type="FunFam" id="1.20.1280.290:FF:000003">
    <property type="entry name" value="Bidirectional sugar transporter SWEET"/>
    <property type="match status" value="1"/>
</dbReference>
<feature type="transmembrane region" description="Helical" evidence="10">
    <location>
        <begin position="103"/>
        <end position="125"/>
    </location>
</feature>
<evidence type="ECO:0000256" key="3">
    <source>
        <dbReference type="ARBA" id="ARBA00022448"/>
    </source>
</evidence>
<dbReference type="Pfam" id="PF03083">
    <property type="entry name" value="MtN3_slv"/>
    <property type="match status" value="2"/>
</dbReference>
<evidence type="ECO:0000256" key="9">
    <source>
        <dbReference type="ARBA" id="ARBA00023136"/>
    </source>
</evidence>
<dbReference type="AlphaFoldDB" id="A0AAW1HB71"/>
<evidence type="ECO:0000256" key="10">
    <source>
        <dbReference type="RuleBase" id="RU910715"/>
    </source>
</evidence>
<protein>
    <recommendedName>
        <fullName evidence="10">Bidirectional sugar transporter SWEET</fullName>
    </recommendedName>
</protein>
<organism evidence="11 12">
    <name type="scientific">Saponaria officinalis</name>
    <name type="common">Common soapwort</name>
    <name type="synonym">Lychnis saponaria</name>
    <dbReference type="NCBI Taxonomy" id="3572"/>
    <lineage>
        <taxon>Eukaryota</taxon>
        <taxon>Viridiplantae</taxon>
        <taxon>Streptophyta</taxon>
        <taxon>Embryophyta</taxon>
        <taxon>Tracheophyta</taxon>
        <taxon>Spermatophyta</taxon>
        <taxon>Magnoliopsida</taxon>
        <taxon>eudicotyledons</taxon>
        <taxon>Gunneridae</taxon>
        <taxon>Pentapetalae</taxon>
        <taxon>Caryophyllales</taxon>
        <taxon>Caryophyllaceae</taxon>
        <taxon>Caryophylleae</taxon>
        <taxon>Saponaria</taxon>
    </lineage>
</organism>
<sequence>MFTAKTLASIFGILGNVVAVGVFLSPVPTFYRIYKRKSSEGYKSLPYAVALFSAMMLLYYGSLKPNGILLITINSFGCFIEVIYLTIFVVYSPKEKKKTTLKVLLLFNLGAFSLVLLLTSLLTKGSKRIDVVGWINAAINICVFAAPLSVMRQVIRTKSVEFVPISLTLALNLNATMWFFYGFFNKDYYIAGPNILGFLLGMAQIILYIIYKYCVRKVEQDSTEQEPTKDSKLDSADDIIKDKQQIQLQIV</sequence>
<keyword evidence="7" id="KW-0677">Repeat</keyword>
<feature type="transmembrane region" description="Helical" evidence="10">
    <location>
        <begin position="190"/>
        <end position="211"/>
    </location>
</feature>
<comment type="similarity">
    <text evidence="2 10">Belongs to the SWEET sugar transporter family.</text>
</comment>
<gene>
    <name evidence="11" type="ORF">RND81_12G157200</name>
</gene>
<evidence type="ECO:0000256" key="2">
    <source>
        <dbReference type="ARBA" id="ARBA00007809"/>
    </source>
</evidence>
<keyword evidence="6 10" id="KW-0812">Transmembrane</keyword>
<dbReference type="GO" id="GO:0051119">
    <property type="term" value="F:sugar transmembrane transporter activity"/>
    <property type="evidence" value="ECO:0007669"/>
    <property type="project" value="InterPro"/>
</dbReference>
<dbReference type="EMBL" id="JBDFQZ010000012">
    <property type="protein sequence ID" value="KAK9673275.1"/>
    <property type="molecule type" value="Genomic_DNA"/>
</dbReference>
<accession>A0AAW1HB71</accession>
<feature type="transmembrane region" description="Helical" evidence="10">
    <location>
        <begin position="131"/>
        <end position="150"/>
    </location>
</feature>
<evidence type="ECO:0000256" key="5">
    <source>
        <dbReference type="ARBA" id="ARBA00022597"/>
    </source>
</evidence>
<comment type="subcellular location">
    <subcellularLocation>
        <location evidence="1 10">Cell membrane</location>
        <topology evidence="1 10">Multi-pass membrane protein</topology>
    </subcellularLocation>
</comment>
<dbReference type="InterPro" id="IPR004316">
    <property type="entry name" value="SWEET_rpt"/>
</dbReference>
<dbReference type="PANTHER" id="PTHR10791">
    <property type="entry name" value="RAG1-ACTIVATING PROTEIN 1"/>
    <property type="match status" value="1"/>
</dbReference>
<evidence type="ECO:0000256" key="7">
    <source>
        <dbReference type="ARBA" id="ARBA00022737"/>
    </source>
</evidence>
<dbReference type="Gene3D" id="1.20.1280.290">
    <property type="match status" value="2"/>
</dbReference>
<feature type="transmembrane region" description="Helical" evidence="10">
    <location>
        <begin position="68"/>
        <end position="91"/>
    </location>
</feature>
<dbReference type="FunFam" id="1.20.1280.290:FF:000001">
    <property type="entry name" value="Bidirectional sugar transporter SWEET"/>
    <property type="match status" value="1"/>
</dbReference>
<dbReference type="PANTHER" id="PTHR10791:SF134">
    <property type="entry name" value="BIDIRECTIONAL SUGAR TRANSPORTER SWEET9"/>
    <property type="match status" value="1"/>
</dbReference>
<dbReference type="Proteomes" id="UP001443914">
    <property type="component" value="Unassembled WGS sequence"/>
</dbReference>
<evidence type="ECO:0000256" key="6">
    <source>
        <dbReference type="ARBA" id="ARBA00022692"/>
    </source>
</evidence>
<evidence type="ECO:0000256" key="4">
    <source>
        <dbReference type="ARBA" id="ARBA00022475"/>
    </source>
</evidence>